<proteinExistence type="predicted"/>
<gene>
    <name evidence="1" type="ORF">GCM10008106_22950</name>
</gene>
<protein>
    <recommendedName>
        <fullName evidence="3">DNA polymerase-3 subunit gamma/tau</fullName>
    </recommendedName>
</protein>
<keyword evidence="2" id="KW-1185">Reference proteome</keyword>
<comment type="caution">
    <text evidence="1">The sequence shown here is derived from an EMBL/GenBank/DDBJ whole genome shotgun (WGS) entry which is preliminary data.</text>
</comment>
<sequence>MTVKKTVVQKTIAIPKSIADAQVIAKEKPQSTTVATSEEETKHEVKEAPALAETFDLPKLNYVLAEIIEDFKTNHKNLEITVLKQEVKLEGEKIIFQLNGEIQEEIFQKLRPELLGILRRKLNNYSIALAAELVEEDEESSAQRLYTNSDKLRFLLQKSPALGELQKRFGLETDF</sequence>
<evidence type="ECO:0000313" key="1">
    <source>
        <dbReference type="EMBL" id="GHB41237.1"/>
    </source>
</evidence>
<dbReference type="RefSeq" id="WP_189582458.1">
    <property type="nucleotide sequence ID" value="NZ_BMYF01000013.1"/>
</dbReference>
<reference evidence="1" key="2">
    <citation type="submission" date="2020-09" db="EMBL/GenBank/DDBJ databases">
        <authorList>
            <person name="Sun Q."/>
            <person name="Kim S."/>
        </authorList>
    </citation>
    <scope>NUCLEOTIDE SEQUENCE</scope>
    <source>
        <strain evidence="1">KCTC 23224</strain>
    </source>
</reference>
<reference evidence="1" key="1">
    <citation type="journal article" date="2014" name="Int. J. Syst. Evol. Microbiol.">
        <title>Complete genome sequence of Corynebacterium casei LMG S-19264T (=DSM 44701T), isolated from a smear-ripened cheese.</title>
        <authorList>
            <consortium name="US DOE Joint Genome Institute (JGI-PGF)"/>
            <person name="Walter F."/>
            <person name="Albersmeier A."/>
            <person name="Kalinowski J."/>
            <person name="Ruckert C."/>
        </authorList>
    </citation>
    <scope>NUCLEOTIDE SEQUENCE</scope>
    <source>
        <strain evidence="1">KCTC 23224</strain>
    </source>
</reference>
<evidence type="ECO:0008006" key="3">
    <source>
        <dbReference type="Google" id="ProtNLM"/>
    </source>
</evidence>
<dbReference type="AlphaFoldDB" id="A0A8J3G629"/>
<accession>A0A8J3G629</accession>
<dbReference type="EMBL" id="BMYF01000013">
    <property type="protein sequence ID" value="GHB41237.1"/>
    <property type="molecule type" value="Genomic_DNA"/>
</dbReference>
<evidence type="ECO:0000313" key="2">
    <source>
        <dbReference type="Proteomes" id="UP000642809"/>
    </source>
</evidence>
<dbReference type="Proteomes" id="UP000642809">
    <property type="component" value="Unassembled WGS sequence"/>
</dbReference>
<organism evidence="1 2">
    <name type="scientific">Mongoliitalea lutea</name>
    <dbReference type="NCBI Taxonomy" id="849756"/>
    <lineage>
        <taxon>Bacteria</taxon>
        <taxon>Pseudomonadati</taxon>
        <taxon>Bacteroidota</taxon>
        <taxon>Cytophagia</taxon>
        <taxon>Cytophagales</taxon>
        <taxon>Cyclobacteriaceae</taxon>
        <taxon>Mongoliitalea</taxon>
    </lineage>
</organism>
<name>A0A8J3G629_9BACT</name>